<accession>A0A2A7UUQ1</accession>
<reference evidence="2" key="1">
    <citation type="submission" date="2017-09" db="EMBL/GenBank/DDBJ databases">
        <title>FDA dAtabase for Regulatory Grade micrObial Sequences (FDA-ARGOS): Supporting development and validation of Infectious Disease Dx tests.</title>
        <authorList>
            <person name="Minogue T."/>
            <person name="Wolcott M."/>
            <person name="Wasieloski L."/>
            <person name="Aguilar W."/>
            <person name="Moore D."/>
            <person name="Tallon L."/>
            <person name="Sadzewicz L."/>
            <person name="Ott S."/>
            <person name="Zhao X."/>
            <person name="Nagaraj S."/>
            <person name="Vavikolanu K."/>
            <person name="Aluvathingal J."/>
            <person name="Nadendla S."/>
            <person name="Sichtig H."/>
        </authorList>
    </citation>
    <scope>NUCLEOTIDE SEQUENCE [LARGE SCALE GENOMIC DNA]</scope>
    <source>
        <strain evidence="2">FDAARGOS_394</strain>
    </source>
</reference>
<evidence type="ECO:0000313" key="2">
    <source>
        <dbReference type="Proteomes" id="UP000220246"/>
    </source>
</evidence>
<organism evidence="1 2">
    <name type="scientific">Comamonas terrigena</name>
    <dbReference type="NCBI Taxonomy" id="32013"/>
    <lineage>
        <taxon>Bacteria</taxon>
        <taxon>Pseudomonadati</taxon>
        <taxon>Pseudomonadota</taxon>
        <taxon>Betaproteobacteria</taxon>
        <taxon>Burkholderiales</taxon>
        <taxon>Comamonadaceae</taxon>
        <taxon>Comamonas</taxon>
    </lineage>
</organism>
<dbReference type="AlphaFoldDB" id="A0A2A7UUQ1"/>
<evidence type="ECO:0000313" key="1">
    <source>
        <dbReference type="EMBL" id="PEH88992.1"/>
    </source>
</evidence>
<name>A0A2A7UUQ1_COMTR</name>
<protein>
    <submittedName>
        <fullName evidence="1">Uncharacterized protein</fullName>
    </submittedName>
</protein>
<gene>
    <name evidence="1" type="ORF">CRM82_10695</name>
</gene>
<sequence>MDFLGNQPTELRKMKSQLLAQEALLFSVIETLEPVQRSGLLERFEHHAEEAKTELLNSMATDELYERLLEHLDRYSKNIQHIPK</sequence>
<dbReference type="EMBL" id="PDEA01000001">
    <property type="protein sequence ID" value="PEH88992.1"/>
    <property type="molecule type" value="Genomic_DNA"/>
</dbReference>
<dbReference type="Proteomes" id="UP000220246">
    <property type="component" value="Unassembled WGS sequence"/>
</dbReference>
<proteinExistence type="predicted"/>
<comment type="caution">
    <text evidence="1">The sequence shown here is derived from an EMBL/GenBank/DDBJ whole genome shotgun (WGS) entry which is preliminary data.</text>
</comment>
<keyword evidence="2" id="KW-1185">Reference proteome</keyword>
<dbReference type="OrthoDB" id="8796611at2"/>